<keyword evidence="6" id="KW-0687">Ribonucleoprotein</keyword>
<dbReference type="PANTHER" id="PTHR46247:SF2">
    <property type="entry name" value="CRS2-ASSOCIATED FACTOR 1, MITOCHONDRIAL"/>
    <property type="match status" value="1"/>
</dbReference>
<feature type="region of interest" description="Disordered" evidence="8">
    <location>
        <begin position="42"/>
        <end position="75"/>
    </location>
</feature>
<evidence type="ECO:0000256" key="7">
    <source>
        <dbReference type="PROSITE-ProRule" id="PRU00626"/>
    </source>
</evidence>
<organism evidence="10 11">
    <name type="scientific">Papaver nudicaule</name>
    <name type="common">Iceland poppy</name>
    <dbReference type="NCBI Taxonomy" id="74823"/>
    <lineage>
        <taxon>Eukaryota</taxon>
        <taxon>Viridiplantae</taxon>
        <taxon>Streptophyta</taxon>
        <taxon>Embryophyta</taxon>
        <taxon>Tracheophyta</taxon>
        <taxon>Spermatophyta</taxon>
        <taxon>Magnoliopsida</taxon>
        <taxon>Ranunculales</taxon>
        <taxon>Papaveraceae</taxon>
        <taxon>Papaveroideae</taxon>
        <taxon>Papaver</taxon>
    </lineage>
</organism>
<dbReference type="Pfam" id="PF01985">
    <property type="entry name" value="CRS1_YhbY"/>
    <property type="match status" value="2"/>
</dbReference>
<keyword evidence="11" id="KW-1185">Reference proteome</keyword>
<evidence type="ECO:0000256" key="1">
    <source>
        <dbReference type="ARBA" id="ARBA00022664"/>
    </source>
</evidence>
<dbReference type="Proteomes" id="UP001177140">
    <property type="component" value="Unassembled WGS sequence"/>
</dbReference>
<reference evidence="10" key="1">
    <citation type="submission" date="2022-03" db="EMBL/GenBank/DDBJ databases">
        <title>A functionally conserved STORR gene fusion in Papaver species that diverged 16.8 million years ago.</title>
        <authorList>
            <person name="Catania T."/>
        </authorList>
    </citation>
    <scope>NUCLEOTIDE SEQUENCE</scope>
    <source>
        <strain evidence="10">S-191538</strain>
    </source>
</reference>
<dbReference type="GO" id="GO:0000373">
    <property type="term" value="P:Group II intron splicing"/>
    <property type="evidence" value="ECO:0007669"/>
    <property type="project" value="InterPro"/>
</dbReference>
<dbReference type="Gene3D" id="3.30.110.60">
    <property type="entry name" value="YhbY-like"/>
    <property type="match status" value="2"/>
</dbReference>
<evidence type="ECO:0000313" key="10">
    <source>
        <dbReference type="EMBL" id="MCL7049803.1"/>
    </source>
</evidence>
<dbReference type="EMBL" id="JAJJMA010320380">
    <property type="protein sequence ID" value="MCL7049803.1"/>
    <property type="molecule type" value="Genomic_DNA"/>
</dbReference>
<dbReference type="GO" id="GO:1990904">
    <property type="term" value="C:ribonucleoprotein complex"/>
    <property type="evidence" value="ECO:0007669"/>
    <property type="project" value="UniProtKB-KW"/>
</dbReference>
<evidence type="ECO:0000256" key="2">
    <source>
        <dbReference type="ARBA" id="ARBA00022737"/>
    </source>
</evidence>
<dbReference type="GO" id="GO:0003723">
    <property type="term" value="F:RNA binding"/>
    <property type="evidence" value="ECO:0007669"/>
    <property type="project" value="UniProtKB-UniRule"/>
</dbReference>
<dbReference type="AlphaFoldDB" id="A0AA41VYK5"/>
<dbReference type="SUPFAM" id="SSF75471">
    <property type="entry name" value="YhbY-like"/>
    <property type="match status" value="2"/>
</dbReference>
<evidence type="ECO:0000256" key="3">
    <source>
        <dbReference type="ARBA" id="ARBA00022884"/>
    </source>
</evidence>
<name>A0AA41VYK5_PAPNU</name>
<dbReference type="SMART" id="SM01103">
    <property type="entry name" value="CRS1_YhbY"/>
    <property type="match status" value="2"/>
</dbReference>
<evidence type="ECO:0000256" key="4">
    <source>
        <dbReference type="ARBA" id="ARBA00022946"/>
    </source>
</evidence>
<proteinExistence type="predicted"/>
<evidence type="ECO:0000256" key="8">
    <source>
        <dbReference type="SAM" id="MobiDB-lite"/>
    </source>
</evidence>
<feature type="region of interest" description="Disordered" evidence="8">
    <location>
        <begin position="394"/>
        <end position="428"/>
    </location>
</feature>
<dbReference type="InterPro" id="IPR035920">
    <property type="entry name" value="YhbY-like_sf"/>
</dbReference>
<comment type="caution">
    <text evidence="10">The sequence shown here is derived from an EMBL/GenBank/DDBJ whole genome shotgun (WGS) entry which is preliminary data.</text>
</comment>
<keyword evidence="1" id="KW-0507">mRNA processing</keyword>
<sequence length="428" mass="48856">MILHRFSRQFPNPKLHSAIPNRFLSSSIQSSSSKLKEEYCFKPPDNLSKNPKPNDYETPKFSRKQKPLYKPPSTLDTTKILHSDLPFDFRFSYTESSPDVRPIGLREPKYSPFGPSRIDRVWTGVCAPVVDLTVKSVDDGNEGGANLEERRKKLRQDVLGKPLSDAERKILVDKCQRIRTKRQINLGRDGFTHNMLNDIHNNWKTCEAVRIRCLGVPTVDMKNVCNQLEDKTSGKIIYRHGGLLVLYRGRHYKPKERHVVPVMLWRPHEPIYPRLIKSTIDGLTIDETKEMRKRGLSVPALAKLVKNGYYGNLVPMVRDAFLTEEMVRIDCKGLGKSDYKKIGFKLRDLVPCILVTLKKEQIVVSKRENYTPPEPGEVVNDDNSFDYLVGGSSHFVEEDSNSSNDYQNFSSDDELLSPDSKLLAPPIG</sequence>
<keyword evidence="3 7" id="KW-0694">RNA-binding</keyword>
<evidence type="ECO:0000259" key="9">
    <source>
        <dbReference type="PROSITE" id="PS51295"/>
    </source>
</evidence>
<keyword evidence="2" id="KW-0677">Repeat</keyword>
<dbReference type="InterPro" id="IPR044599">
    <property type="entry name" value="CAF1P_plant"/>
</dbReference>
<feature type="compositionally biased region" description="Polar residues" evidence="8">
    <location>
        <begin position="401"/>
        <end position="410"/>
    </location>
</feature>
<dbReference type="InterPro" id="IPR001890">
    <property type="entry name" value="RNA-binding_CRM"/>
</dbReference>
<keyword evidence="5" id="KW-0508">mRNA splicing</keyword>
<evidence type="ECO:0000256" key="6">
    <source>
        <dbReference type="ARBA" id="ARBA00023274"/>
    </source>
</evidence>
<protein>
    <recommendedName>
        <fullName evidence="9">CRM domain-containing protein</fullName>
    </recommendedName>
</protein>
<feature type="domain" description="CRM" evidence="9">
    <location>
        <begin position="161"/>
        <end position="259"/>
    </location>
</feature>
<evidence type="ECO:0000256" key="5">
    <source>
        <dbReference type="ARBA" id="ARBA00023187"/>
    </source>
</evidence>
<gene>
    <name evidence="10" type="ORF">MKW94_021251</name>
</gene>
<dbReference type="PANTHER" id="PTHR46247">
    <property type="entry name" value="CRS2-ASSOCIATED FACTOR 1, CHLOROPLASTIC"/>
    <property type="match status" value="1"/>
</dbReference>
<dbReference type="GO" id="GO:0006397">
    <property type="term" value="P:mRNA processing"/>
    <property type="evidence" value="ECO:0007669"/>
    <property type="project" value="UniProtKB-KW"/>
</dbReference>
<dbReference type="FunFam" id="3.30.110.60:FF:000002">
    <property type="entry name" value="CRS2-associated factor 1, chloroplastic"/>
    <property type="match status" value="1"/>
</dbReference>
<keyword evidence="4" id="KW-0809">Transit peptide</keyword>
<evidence type="ECO:0000313" key="11">
    <source>
        <dbReference type="Proteomes" id="UP001177140"/>
    </source>
</evidence>
<accession>A0AA41VYK5</accession>
<feature type="domain" description="CRM" evidence="9">
    <location>
        <begin position="281"/>
        <end position="377"/>
    </location>
</feature>
<dbReference type="PROSITE" id="PS51295">
    <property type="entry name" value="CRM"/>
    <property type="match status" value="2"/>
</dbReference>